<feature type="transmembrane region" description="Helical" evidence="13">
    <location>
        <begin position="123"/>
        <end position="149"/>
    </location>
</feature>
<dbReference type="Pfam" id="PF22614">
    <property type="entry name" value="Slo-like_RCK"/>
    <property type="match status" value="1"/>
</dbReference>
<keyword evidence="7 13" id="KW-1133">Transmembrane helix</keyword>
<dbReference type="STRING" id="94237.ENSMMOP00000014919"/>
<keyword evidence="18" id="KW-1185">Reference proteome</keyword>
<dbReference type="InterPro" id="IPR013099">
    <property type="entry name" value="K_chnl_dom"/>
</dbReference>
<evidence type="ECO:0000256" key="11">
    <source>
        <dbReference type="ARBA" id="ARBA00034430"/>
    </source>
</evidence>
<evidence type="ECO:0000256" key="9">
    <source>
        <dbReference type="ARBA" id="ARBA00023136"/>
    </source>
</evidence>
<evidence type="ECO:0000256" key="8">
    <source>
        <dbReference type="ARBA" id="ARBA00023065"/>
    </source>
</evidence>
<feature type="compositionally biased region" description="Polar residues" evidence="12">
    <location>
        <begin position="1026"/>
        <end position="1041"/>
    </location>
</feature>
<dbReference type="Gene3D" id="3.40.50.720">
    <property type="entry name" value="NAD(P)-binding Rossmann-like Domain"/>
    <property type="match status" value="1"/>
</dbReference>
<dbReference type="GO" id="GO:0005228">
    <property type="term" value="F:intracellular sodium-activated potassium channel activity"/>
    <property type="evidence" value="ECO:0007669"/>
    <property type="project" value="TreeGrafter"/>
</dbReference>
<feature type="compositionally biased region" description="Low complexity" evidence="12">
    <location>
        <begin position="894"/>
        <end position="913"/>
    </location>
</feature>
<feature type="domain" description="Potassium channel" evidence="15">
    <location>
        <begin position="186"/>
        <end position="251"/>
    </location>
</feature>
<dbReference type="AlphaFoldDB" id="A0A3Q3WZI1"/>
<protein>
    <recommendedName>
        <fullName evidence="19">Potassium channel, subfamily T, member 2</fullName>
    </recommendedName>
</protein>
<comment type="subcellular location">
    <subcellularLocation>
        <location evidence="1">Membrane</location>
        <topology evidence="1">Multi-pass membrane protein</topology>
    </subcellularLocation>
</comment>
<feature type="transmembrane region" description="Helical" evidence="13">
    <location>
        <begin position="208"/>
        <end position="226"/>
    </location>
</feature>
<feature type="transmembrane region" description="Helical" evidence="13">
    <location>
        <begin position="170"/>
        <end position="196"/>
    </location>
</feature>
<dbReference type="GO" id="GO:0005886">
    <property type="term" value="C:plasma membrane"/>
    <property type="evidence" value="ECO:0007669"/>
    <property type="project" value="TreeGrafter"/>
</dbReference>
<dbReference type="Gene3D" id="1.10.287.70">
    <property type="match status" value="1"/>
</dbReference>
<dbReference type="FunFam" id="1.10.287.70:FF:000168">
    <property type="entry name" value="Potassium sodium-activated channel subfamily T member 2"/>
    <property type="match status" value="1"/>
</dbReference>
<dbReference type="Ensembl" id="ENSMMOT00000015164.1">
    <property type="protein sequence ID" value="ENSMMOP00000014919.1"/>
    <property type="gene ID" value="ENSMMOG00000011406.1"/>
</dbReference>
<evidence type="ECO:0000256" key="6">
    <source>
        <dbReference type="ARBA" id="ARBA00022958"/>
    </source>
</evidence>
<keyword evidence="3" id="KW-0633">Potassium transport</keyword>
<feature type="transmembrane region" description="Helical" evidence="13">
    <location>
        <begin position="62"/>
        <end position="81"/>
    </location>
</feature>
<dbReference type="PANTHER" id="PTHR10027:SF35">
    <property type="entry name" value="POTASSIUM CHANNEL SUBFAMILY T MEMBER 2-LIKE"/>
    <property type="match status" value="1"/>
</dbReference>
<comment type="catalytic activity">
    <reaction evidence="11">
        <text>K(+)(in) = K(+)(out)</text>
        <dbReference type="Rhea" id="RHEA:29463"/>
        <dbReference type="ChEBI" id="CHEBI:29103"/>
    </reaction>
</comment>
<evidence type="ECO:0000256" key="5">
    <source>
        <dbReference type="ARBA" id="ARBA00022826"/>
    </source>
</evidence>
<accession>A0A3Q3WZI1</accession>
<dbReference type="GO" id="GO:0015271">
    <property type="term" value="F:outward rectifier potassium channel activity"/>
    <property type="evidence" value="ECO:0007669"/>
    <property type="project" value="TreeGrafter"/>
</dbReference>
<evidence type="ECO:0000313" key="18">
    <source>
        <dbReference type="Proteomes" id="UP000261620"/>
    </source>
</evidence>
<evidence type="ECO:0000256" key="1">
    <source>
        <dbReference type="ARBA" id="ARBA00004141"/>
    </source>
</evidence>
<organism evidence="17 18">
    <name type="scientific">Mola mola</name>
    <name type="common">Ocean sunfish</name>
    <name type="synonym">Tetraodon mola</name>
    <dbReference type="NCBI Taxonomy" id="94237"/>
    <lineage>
        <taxon>Eukaryota</taxon>
        <taxon>Metazoa</taxon>
        <taxon>Chordata</taxon>
        <taxon>Craniata</taxon>
        <taxon>Vertebrata</taxon>
        <taxon>Euteleostomi</taxon>
        <taxon>Actinopterygii</taxon>
        <taxon>Neopterygii</taxon>
        <taxon>Teleostei</taxon>
        <taxon>Neoteleostei</taxon>
        <taxon>Acanthomorphata</taxon>
        <taxon>Eupercaria</taxon>
        <taxon>Tetraodontiformes</taxon>
        <taxon>Molidae</taxon>
        <taxon>Mola</taxon>
    </lineage>
</organism>
<dbReference type="InterPro" id="IPR003148">
    <property type="entry name" value="RCK_N"/>
</dbReference>
<dbReference type="FunFam" id="3.40.50.720:FF:000011">
    <property type="entry name" value="Potassium channel subfamily T member 1"/>
    <property type="match status" value="1"/>
</dbReference>
<reference evidence="17" key="1">
    <citation type="submission" date="2025-08" db="UniProtKB">
        <authorList>
            <consortium name="Ensembl"/>
        </authorList>
    </citation>
    <scope>IDENTIFICATION</scope>
</reference>
<keyword evidence="4 13" id="KW-0812">Transmembrane</keyword>
<evidence type="ECO:0000313" key="17">
    <source>
        <dbReference type="Ensembl" id="ENSMMOP00000014919.1"/>
    </source>
</evidence>
<feature type="compositionally biased region" description="Basic and acidic residues" evidence="12">
    <location>
        <begin position="1042"/>
        <end position="1054"/>
    </location>
</feature>
<evidence type="ECO:0000259" key="14">
    <source>
        <dbReference type="Pfam" id="PF03493"/>
    </source>
</evidence>
<evidence type="ECO:0000256" key="12">
    <source>
        <dbReference type="SAM" id="MobiDB-lite"/>
    </source>
</evidence>
<dbReference type="Pfam" id="PF07885">
    <property type="entry name" value="Ion_trans_2"/>
    <property type="match status" value="1"/>
</dbReference>
<dbReference type="PANTHER" id="PTHR10027">
    <property type="entry name" value="CALCIUM-ACTIVATED POTASSIUM CHANNEL ALPHA CHAIN"/>
    <property type="match status" value="1"/>
</dbReference>
<feature type="domain" description="Calcium-activated potassium channel BK alpha subunit" evidence="14">
    <location>
        <begin position="392"/>
        <end position="428"/>
    </location>
</feature>
<dbReference type="SUPFAM" id="SSF81324">
    <property type="entry name" value="Voltage-gated potassium channels"/>
    <property type="match status" value="1"/>
</dbReference>
<dbReference type="OMA" id="DVHQTIY"/>
<dbReference type="InterPro" id="IPR047871">
    <property type="entry name" value="K_chnl_Slo-like"/>
</dbReference>
<keyword evidence="10" id="KW-0407">Ion channel</keyword>
<feature type="region of interest" description="Disordered" evidence="12">
    <location>
        <begin position="879"/>
        <end position="953"/>
    </location>
</feature>
<dbReference type="Proteomes" id="UP000261620">
    <property type="component" value="Unplaced"/>
</dbReference>
<proteinExistence type="predicted"/>
<feature type="compositionally biased region" description="Basic residues" evidence="12">
    <location>
        <begin position="920"/>
        <end position="936"/>
    </location>
</feature>
<evidence type="ECO:0000256" key="2">
    <source>
        <dbReference type="ARBA" id="ARBA00022448"/>
    </source>
</evidence>
<feature type="transmembrane region" description="Helical" evidence="13">
    <location>
        <begin position="233"/>
        <end position="258"/>
    </location>
</feature>
<sequence length="1054" mass="119882">MVEMEKDVLPLPPRYRFRDLLLGDWQTDDRVQVEFYVNENTFKERLKLFFIKNQRSSLRVRMFNFALKVLSCLLYIVRVLLDNPQEGRQDCFSETMLLVYLSYKGNVWEQVLRVPFILEMISAVPFMITVILPSLRNLFIPVFLNCWLAKHSLENMINDLHRAIQRTHSAMFNQVVILISTLVCLMFTCICGIQHLERAGNNLTLFDSLYFCVVTFSTVGFGDVTPQIWPSQLLVVIMIFVALIVLPIQFEQLAFLWMERQKSGGNYSRYRAQTEKHVVLCVSCLKIDLLMDFLNEFFAHPRLQDYYVVILCPAEMDVQVRRVLHVPLWAQRVIYLQGSALKDQDLMRAKSHFIHDHQTILRAWAVKDFAPNCPLYVQILKPENKFHVKFADHVVCEEEFKYAMLALNCVCPGTSTLITLLIHSSRGQYGVCLIGVRRLDTTNILLNPGPCHIMGASDMCFYINISKEENSAFVRGQREPSWGGTGGNARDVHQTIYHGLTRLPVHSIIASMGTVAIDLQDSSRSRSSSRIEIGGSNTLALPVLGDSAEERRHSIAPVLELVDGVNNPTFDLLGDQSEDEGGDEVIFGSCYRWVKGYPLNSPYIGSSPTLCHLLQEKMPFCCLRMDKACHHTLFEDARSYGFKNKLIIVSAESAGNGLYNFIVPLRAYYRPRKELNPIVLLLESILDSLLRCGVTFANTMVVVDKESSMIAEEDYMADAKTIVNVQTLFRLFPALSIITELTHPANMRFMQFKVKDHYSLALSKLEKKEREKGSNLVFMFRLPFSAGKVFSVSMLDTLLYQSFVKDYMISITRLLLGLDSMPGSGFLCAMKIAEDDLWIRTYGRLYQKLCSSNGDIPIGIYRTEAHKLPVSESQVSITVEDYEDTREPREPLLSRSSVHRNSTSSEPISTSSHSSDHPLLRRKSMQWARRLSRKGGRGSSAGKGGPGSAAERISQQRLTLFRRSERQELNALVRTRMKHLGLSPTGFNGMTDQGNRLSYILINPSPDTRLELHDVVYLIRPDPLSQVPNQGSNRKCNTGLSESHRFDMQDSTHL</sequence>
<evidence type="ECO:0000256" key="13">
    <source>
        <dbReference type="SAM" id="Phobius"/>
    </source>
</evidence>
<keyword evidence="8" id="KW-0406">Ion transport</keyword>
<reference evidence="17" key="2">
    <citation type="submission" date="2025-09" db="UniProtKB">
        <authorList>
            <consortium name="Ensembl"/>
        </authorList>
    </citation>
    <scope>IDENTIFICATION</scope>
</reference>
<keyword evidence="6" id="KW-0630">Potassium</keyword>
<evidence type="ECO:0000259" key="16">
    <source>
        <dbReference type="Pfam" id="PF22614"/>
    </source>
</evidence>
<evidence type="ECO:0008006" key="19">
    <source>
        <dbReference type="Google" id="ProtNLM"/>
    </source>
</evidence>
<feature type="compositionally biased region" description="Gly residues" evidence="12">
    <location>
        <begin position="937"/>
        <end position="947"/>
    </location>
</feature>
<name>A0A3Q3WZI1_MOLML</name>
<feature type="domain" description="RCK N-terminal" evidence="16">
    <location>
        <begin position="274"/>
        <end position="351"/>
    </location>
</feature>
<keyword evidence="2" id="KW-0813">Transport</keyword>
<evidence type="ECO:0000259" key="15">
    <source>
        <dbReference type="Pfam" id="PF07885"/>
    </source>
</evidence>
<evidence type="ECO:0000256" key="10">
    <source>
        <dbReference type="ARBA" id="ARBA00023303"/>
    </source>
</evidence>
<keyword evidence="5" id="KW-0631">Potassium channel</keyword>
<feature type="region of interest" description="Disordered" evidence="12">
    <location>
        <begin position="1025"/>
        <end position="1054"/>
    </location>
</feature>
<evidence type="ECO:0000256" key="3">
    <source>
        <dbReference type="ARBA" id="ARBA00022538"/>
    </source>
</evidence>
<keyword evidence="9 13" id="KW-0472">Membrane</keyword>
<dbReference type="Pfam" id="PF03493">
    <property type="entry name" value="BK_channel_a"/>
    <property type="match status" value="1"/>
</dbReference>
<dbReference type="InterPro" id="IPR003929">
    <property type="entry name" value="K_chnl_BK_asu"/>
</dbReference>
<evidence type="ECO:0000256" key="7">
    <source>
        <dbReference type="ARBA" id="ARBA00022989"/>
    </source>
</evidence>
<evidence type="ECO:0000256" key="4">
    <source>
        <dbReference type="ARBA" id="ARBA00022692"/>
    </source>
</evidence>